<evidence type="ECO:0000313" key="1">
    <source>
        <dbReference type="EMBL" id="KDR79131.1"/>
    </source>
</evidence>
<proteinExistence type="predicted"/>
<accession>A0A067T7L5</accession>
<keyword evidence="2" id="KW-1185">Reference proteome</keyword>
<gene>
    <name evidence="1" type="ORF">GALMADRAFT_137023</name>
</gene>
<evidence type="ECO:0000313" key="2">
    <source>
        <dbReference type="Proteomes" id="UP000027222"/>
    </source>
</evidence>
<sequence length="116" mass="12168">MSNTSYATIAAGDNALYSKFTVKGAMWVNPSDHDEGTVPISFNANSDVSVPKFWSADKGLKLLYDTYTAGFDSFRGTIGGGKIFIKTGKGITIKGDISGGPSEGQSFVGSGTWIQG</sequence>
<dbReference type="HOGENOM" id="CLU_2097064_0_0_1"/>
<name>A0A067T7L5_GALM3</name>
<dbReference type="EMBL" id="KL142373">
    <property type="protein sequence ID" value="KDR79131.1"/>
    <property type="molecule type" value="Genomic_DNA"/>
</dbReference>
<reference evidence="2" key="1">
    <citation type="journal article" date="2014" name="Proc. Natl. Acad. Sci. U.S.A.">
        <title>Extensive sampling of basidiomycete genomes demonstrates inadequacy of the white-rot/brown-rot paradigm for wood decay fungi.</title>
        <authorList>
            <person name="Riley R."/>
            <person name="Salamov A.A."/>
            <person name="Brown D.W."/>
            <person name="Nagy L.G."/>
            <person name="Floudas D."/>
            <person name="Held B.W."/>
            <person name="Levasseur A."/>
            <person name="Lombard V."/>
            <person name="Morin E."/>
            <person name="Otillar R."/>
            <person name="Lindquist E.A."/>
            <person name="Sun H."/>
            <person name="LaButti K.M."/>
            <person name="Schmutz J."/>
            <person name="Jabbour D."/>
            <person name="Luo H."/>
            <person name="Baker S.E."/>
            <person name="Pisabarro A.G."/>
            <person name="Walton J.D."/>
            <person name="Blanchette R.A."/>
            <person name="Henrissat B."/>
            <person name="Martin F."/>
            <person name="Cullen D."/>
            <person name="Hibbett D.S."/>
            <person name="Grigoriev I.V."/>
        </authorList>
    </citation>
    <scope>NUCLEOTIDE SEQUENCE [LARGE SCALE GENOMIC DNA]</scope>
    <source>
        <strain evidence="2">CBS 339.88</strain>
    </source>
</reference>
<organism evidence="1 2">
    <name type="scientific">Galerina marginata (strain CBS 339.88)</name>
    <dbReference type="NCBI Taxonomy" id="685588"/>
    <lineage>
        <taxon>Eukaryota</taxon>
        <taxon>Fungi</taxon>
        <taxon>Dikarya</taxon>
        <taxon>Basidiomycota</taxon>
        <taxon>Agaricomycotina</taxon>
        <taxon>Agaricomycetes</taxon>
        <taxon>Agaricomycetidae</taxon>
        <taxon>Agaricales</taxon>
        <taxon>Agaricineae</taxon>
        <taxon>Strophariaceae</taxon>
        <taxon>Galerina</taxon>
    </lineage>
</organism>
<dbReference type="Proteomes" id="UP000027222">
    <property type="component" value="Unassembled WGS sequence"/>
</dbReference>
<dbReference type="OrthoDB" id="2961253at2759"/>
<protein>
    <submittedName>
        <fullName evidence="1">Uncharacterized protein</fullName>
    </submittedName>
</protein>
<dbReference type="AlphaFoldDB" id="A0A067T7L5"/>